<accession>L1IXS0</accession>
<dbReference type="GO" id="GO:0016020">
    <property type="term" value="C:membrane"/>
    <property type="evidence" value="ECO:0007669"/>
    <property type="project" value="InterPro"/>
</dbReference>
<feature type="compositionally biased region" description="Polar residues" evidence="3">
    <location>
        <begin position="161"/>
        <end position="179"/>
    </location>
</feature>
<dbReference type="InterPro" id="IPR000008">
    <property type="entry name" value="C2_dom"/>
</dbReference>
<dbReference type="PaxDb" id="55529-EKX40882"/>
<evidence type="ECO:0000259" key="5">
    <source>
        <dbReference type="PROSITE" id="PS50106"/>
    </source>
</evidence>
<evidence type="ECO:0000313" key="7">
    <source>
        <dbReference type="EnsemblProtists" id="EKX40882"/>
    </source>
</evidence>
<protein>
    <recommendedName>
        <fullName evidence="9">PDZ domain-containing protein</fullName>
    </recommendedName>
</protein>
<feature type="domain" description="C2" evidence="4">
    <location>
        <begin position="187"/>
        <end position="315"/>
    </location>
</feature>
<dbReference type="InterPro" id="IPR001478">
    <property type="entry name" value="PDZ"/>
</dbReference>
<dbReference type="InterPro" id="IPR035892">
    <property type="entry name" value="C2_domain_sf"/>
</dbReference>
<feature type="domain" description="C2" evidence="4">
    <location>
        <begin position="1"/>
        <end position="113"/>
    </location>
</feature>
<dbReference type="Gene3D" id="2.30.42.10">
    <property type="match status" value="1"/>
</dbReference>
<dbReference type="GeneID" id="17297445"/>
<dbReference type="KEGG" id="gtt:GUITHDRAFT_113142"/>
<evidence type="ECO:0008006" key="9">
    <source>
        <dbReference type="Google" id="ProtNLM"/>
    </source>
</evidence>
<dbReference type="Pfam" id="PF17820">
    <property type="entry name" value="PDZ_6"/>
    <property type="match status" value="1"/>
</dbReference>
<dbReference type="PROSITE" id="PS50106">
    <property type="entry name" value="PDZ"/>
    <property type="match status" value="1"/>
</dbReference>
<dbReference type="Pfam" id="PF00168">
    <property type="entry name" value="C2"/>
    <property type="match status" value="2"/>
</dbReference>
<evidence type="ECO:0000256" key="2">
    <source>
        <dbReference type="ARBA" id="ARBA00034103"/>
    </source>
</evidence>
<dbReference type="EnsemblProtists" id="EKX40882">
    <property type="protein sequence ID" value="EKX40882"/>
    <property type="gene ID" value="GUITHDRAFT_113142"/>
</dbReference>
<dbReference type="PANTHER" id="PTHR12157">
    <property type="entry name" value="REGULATING SYNAPTIC MEMBRANE EXOCYTOSIS PROTEIN"/>
    <property type="match status" value="1"/>
</dbReference>
<feature type="region of interest" description="Disordered" evidence="3">
    <location>
        <begin position="476"/>
        <end position="553"/>
    </location>
</feature>
<sequence length="653" mass="71645">MVANHILQVVVMQGHGMQAVNGGVADVQCELRAICHDEELAFEKTSISNQTRDPVWEQQFGFTIPDPNDAQLEITLWDTSCEENDDESAFLGEVVLNVSKLVAYEGQLIEQQFEVKQGPESKLSSKEPARLTLRLLLGIDDGNLSPSLTRSGGRTPMSDPVASQTNKAPGIQDSSSSKLTRTEGLGSANGIPLKLDTAMRTPNVPRSSDAKVHIRIVRGHIPPQYRQSGEVYAIAYLEAPRQKLQKARTRLLLGSNELEFNEAFTFGIDHFILPKACARVSLEHADAKLMDDSIGESINVPLDFITTKGSVTGWFDLSNEESHLSQLLGPKDSLRKNTVYPQLYLEASVELPPGVALSEAAPVEKEFSEFMNFNQFEGNVGILWTTRAYGAPDAYNAVVLDLVPGSPASKNGLLRAGDVLLDVDGRDMAGKSKEEVEKLMIGPANTPITMIFSRPAPNQSKSGPPAEQVVVTLLRSKGPAQPRGADQPRPAEPRSMQHDAAPTTVRAEAQGLATRTQPRKAADAFPERSHPPLDAPGMFDPRGGDGYVQASSRSARNFRRSDIVTPMDEFSDISFLWGEPVNDPRSTELDSWKTKALYGPGIQDLQFISAPRQPERPRAMLPREQPVMRDGENFLPFRDSIVSKKKTSFDPWS</sequence>
<dbReference type="SMART" id="SM00239">
    <property type="entry name" value="C2"/>
    <property type="match status" value="2"/>
</dbReference>
<gene>
    <name evidence="6" type="ORF">GUITHDRAFT_113142</name>
</gene>
<dbReference type="OrthoDB" id="6264899at2759"/>
<dbReference type="GO" id="GO:0031267">
    <property type="term" value="F:small GTPase binding"/>
    <property type="evidence" value="ECO:0007669"/>
    <property type="project" value="InterPro"/>
</dbReference>
<dbReference type="AlphaFoldDB" id="L1IXS0"/>
<dbReference type="PANTHER" id="PTHR12157:SF25">
    <property type="entry name" value="REGULATING SYNAPTIC MEMBRANE EXOCYTOSIS PROTEIN 3"/>
    <property type="match status" value="1"/>
</dbReference>
<reference evidence="7" key="3">
    <citation type="submission" date="2015-06" db="UniProtKB">
        <authorList>
            <consortium name="EnsemblProtists"/>
        </authorList>
    </citation>
    <scope>IDENTIFICATION</scope>
</reference>
<proteinExistence type="predicted"/>
<dbReference type="GO" id="GO:0006887">
    <property type="term" value="P:exocytosis"/>
    <property type="evidence" value="ECO:0007669"/>
    <property type="project" value="InterPro"/>
</dbReference>
<dbReference type="SUPFAM" id="SSF50156">
    <property type="entry name" value="PDZ domain-like"/>
    <property type="match status" value="1"/>
</dbReference>
<dbReference type="SMART" id="SM00228">
    <property type="entry name" value="PDZ"/>
    <property type="match status" value="1"/>
</dbReference>
<keyword evidence="1" id="KW-0770">Synapse</keyword>
<comment type="subcellular location">
    <subcellularLocation>
        <location evidence="2">Synapse</location>
    </subcellularLocation>
</comment>
<reference evidence="8" key="2">
    <citation type="submission" date="2012-11" db="EMBL/GenBank/DDBJ databases">
        <authorList>
            <person name="Kuo A."/>
            <person name="Curtis B.A."/>
            <person name="Tanifuji G."/>
            <person name="Burki F."/>
            <person name="Gruber A."/>
            <person name="Irimia M."/>
            <person name="Maruyama S."/>
            <person name="Arias M.C."/>
            <person name="Ball S.G."/>
            <person name="Gile G.H."/>
            <person name="Hirakawa Y."/>
            <person name="Hopkins J.F."/>
            <person name="Rensing S.A."/>
            <person name="Schmutz J."/>
            <person name="Symeonidi A."/>
            <person name="Elias M."/>
            <person name="Eveleigh R.J."/>
            <person name="Herman E.K."/>
            <person name="Klute M.J."/>
            <person name="Nakayama T."/>
            <person name="Obornik M."/>
            <person name="Reyes-Prieto A."/>
            <person name="Armbrust E.V."/>
            <person name="Aves S.J."/>
            <person name="Beiko R.G."/>
            <person name="Coutinho P."/>
            <person name="Dacks J.B."/>
            <person name="Durnford D.G."/>
            <person name="Fast N.M."/>
            <person name="Green B.R."/>
            <person name="Grisdale C."/>
            <person name="Hempe F."/>
            <person name="Henrissat B."/>
            <person name="Hoppner M.P."/>
            <person name="Ishida K.-I."/>
            <person name="Kim E."/>
            <person name="Koreny L."/>
            <person name="Kroth P.G."/>
            <person name="Liu Y."/>
            <person name="Malik S.-B."/>
            <person name="Maier U.G."/>
            <person name="McRose D."/>
            <person name="Mock T."/>
            <person name="Neilson J.A."/>
            <person name="Onodera N.T."/>
            <person name="Poole A.M."/>
            <person name="Pritham E.J."/>
            <person name="Richards T.A."/>
            <person name="Rocap G."/>
            <person name="Roy S.W."/>
            <person name="Sarai C."/>
            <person name="Schaack S."/>
            <person name="Shirato S."/>
            <person name="Slamovits C.H."/>
            <person name="Spencer D.F."/>
            <person name="Suzuki S."/>
            <person name="Worden A.Z."/>
            <person name="Zauner S."/>
            <person name="Barry K."/>
            <person name="Bell C."/>
            <person name="Bharti A.K."/>
            <person name="Crow J.A."/>
            <person name="Grimwood J."/>
            <person name="Kramer R."/>
            <person name="Lindquist E."/>
            <person name="Lucas S."/>
            <person name="Salamov A."/>
            <person name="McFadden G.I."/>
            <person name="Lane C.E."/>
            <person name="Keeling P.J."/>
            <person name="Gray M.W."/>
            <person name="Grigoriev I.V."/>
            <person name="Archibald J.M."/>
        </authorList>
    </citation>
    <scope>NUCLEOTIDE SEQUENCE</scope>
    <source>
        <strain evidence="8">CCMP2712</strain>
    </source>
</reference>
<dbReference type="SUPFAM" id="SSF49562">
    <property type="entry name" value="C2 domain (Calcium/lipid-binding domain, CaLB)"/>
    <property type="match status" value="2"/>
</dbReference>
<dbReference type="CDD" id="cd00030">
    <property type="entry name" value="C2"/>
    <property type="match status" value="1"/>
</dbReference>
<dbReference type="GO" id="GO:0042391">
    <property type="term" value="P:regulation of membrane potential"/>
    <property type="evidence" value="ECO:0007669"/>
    <property type="project" value="TreeGrafter"/>
</dbReference>
<dbReference type="Gene3D" id="2.60.40.150">
    <property type="entry name" value="C2 domain"/>
    <property type="match status" value="2"/>
</dbReference>
<feature type="compositionally biased region" description="Basic and acidic residues" evidence="3">
    <location>
        <begin position="520"/>
        <end position="531"/>
    </location>
</feature>
<dbReference type="RefSeq" id="XP_005827862.1">
    <property type="nucleotide sequence ID" value="XM_005827805.1"/>
</dbReference>
<dbReference type="HOGENOM" id="CLU_420075_0_0_1"/>
<dbReference type="EMBL" id="JH993028">
    <property type="protein sequence ID" value="EKX40882.1"/>
    <property type="molecule type" value="Genomic_DNA"/>
</dbReference>
<evidence type="ECO:0000256" key="1">
    <source>
        <dbReference type="ARBA" id="ARBA00023018"/>
    </source>
</evidence>
<evidence type="ECO:0000313" key="8">
    <source>
        <dbReference type="Proteomes" id="UP000011087"/>
    </source>
</evidence>
<dbReference type="InterPro" id="IPR041489">
    <property type="entry name" value="PDZ_6"/>
</dbReference>
<dbReference type="PROSITE" id="PS50004">
    <property type="entry name" value="C2"/>
    <property type="match status" value="2"/>
</dbReference>
<feature type="region of interest" description="Disordered" evidence="3">
    <location>
        <begin position="145"/>
        <end position="194"/>
    </location>
</feature>
<evidence type="ECO:0000313" key="6">
    <source>
        <dbReference type="EMBL" id="EKX40882.1"/>
    </source>
</evidence>
<reference evidence="6 8" key="1">
    <citation type="journal article" date="2012" name="Nature">
        <title>Algal genomes reveal evolutionary mosaicism and the fate of nucleomorphs.</title>
        <authorList>
            <consortium name="DOE Joint Genome Institute"/>
            <person name="Curtis B.A."/>
            <person name="Tanifuji G."/>
            <person name="Burki F."/>
            <person name="Gruber A."/>
            <person name="Irimia M."/>
            <person name="Maruyama S."/>
            <person name="Arias M.C."/>
            <person name="Ball S.G."/>
            <person name="Gile G.H."/>
            <person name="Hirakawa Y."/>
            <person name="Hopkins J.F."/>
            <person name="Kuo A."/>
            <person name="Rensing S.A."/>
            <person name="Schmutz J."/>
            <person name="Symeonidi A."/>
            <person name="Elias M."/>
            <person name="Eveleigh R.J."/>
            <person name="Herman E.K."/>
            <person name="Klute M.J."/>
            <person name="Nakayama T."/>
            <person name="Obornik M."/>
            <person name="Reyes-Prieto A."/>
            <person name="Armbrust E.V."/>
            <person name="Aves S.J."/>
            <person name="Beiko R.G."/>
            <person name="Coutinho P."/>
            <person name="Dacks J.B."/>
            <person name="Durnford D.G."/>
            <person name="Fast N.M."/>
            <person name="Green B.R."/>
            <person name="Grisdale C.J."/>
            <person name="Hempel F."/>
            <person name="Henrissat B."/>
            <person name="Hoppner M.P."/>
            <person name="Ishida K."/>
            <person name="Kim E."/>
            <person name="Koreny L."/>
            <person name="Kroth P.G."/>
            <person name="Liu Y."/>
            <person name="Malik S.B."/>
            <person name="Maier U.G."/>
            <person name="McRose D."/>
            <person name="Mock T."/>
            <person name="Neilson J.A."/>
            <person name="Onodera N.T."/>
            <person name="Poole A.M."/>
            <person name="Pritham E.J."/>
            <person name="Richards T.A."/>
            <person name="Rocap G."/>
            <person name="Roy S.W."/>
            <person name="Sarai C."/>
            <person name="Schaack S."/>
            <person name="Shirato S."/>
            <person name="Slamovits C.H."/>
            <person name="Spencer D.F."/>
            <person name="Suzuki S."/>
            <person name="Worden A.Z."/>
            <person name="Zauner S."/>
            <person name="Barry K."/>
            <person name="Bell C."/>
            <person name="Bharti A.K."/>
            <person name="Crow J.A."/>
            <person name="Grimwood J."/>
            <person name="Kramer R."/>
            <person name="Lindquist E."/>
            <person name="Lucas S."/>
            <person name="Salamov A."/>
            <person name="McFadden G.I."/>
            <person name="Lane C.E."/>
            <person name="Keeling P.J."/>
            <person name="Gray M.W."/>
            <person name="Grigoriev I.V."/>
            <person name="Archibald J.M."/>
        </authorList>
    </citation>
    <scope>NUCLEOTIDE SEQUENCE</scope>
    <source>
        <strain evidence="6 8">CCMP2712</strain>
    </source>
</reference>
<evidence type="ECO:0000256" key="3">
    <source>
        <dbReference type="SAM" id="MobiDB-lite"/>
    </source>
</evidence>
<name>L1IXS0_GUITC</name>
<dbReference type="Proteomes" id="UP000011087">
    <property type="component" value="Unassembled WGS sequence"/>
</dbReference>
<dbReference type="InterPro" id="IPR039032">
    <property type="entry name" value="Rim-like"/>
</dbReference>
<dbReference type="GO" id="GO:0044325">
    <property type="term" value="F:transmembrane transporter binding"/>
    <property type="evidence" value="ECO:0007669"/>
    <property type="project" value="TreeGrafter"/>
</dbReference>
<evidence type="ECO:0000259" key="4">
    <source>
        <dbReference type="PROSITE" id="PS50004"/>
    </source>
</evidence>
<feature type="domain" description="PDZ" evidence="5">
    <location>
        <begin position="377"/>
        <end position="440"/>
    </location>
</feature>
<dbReference type="InterPro" id="IPR036034">
    <property type="entry name" value="PDZ_sf"/>
</dbReference>
<keyword evidence="8" id="KW-1185">Reference proteome</keyword>
<organism evidence="6">
    <name type="scientific">Guillardia theta (strain CCMP2712)</name>
    <name type="common">Cryptophyte</name>
    <dbReference type="NCBI Taxonomy" id="905079"/>
    <lineage>
        <taxon>Eukaryota</taxon>
        <taxon>Cryptophyceae</taxon>
        <taxon>Pyrenomonadales</taxon>
        <taxon>Geminigeraceae</taxon>
        <taxon>Guillardia</taxon>
    </lineage>
</organism>